<dbReference type="PATRIC" id="fig|1365257.3.peg.4049"/>
<keyword evidence="6" id="KW-1003">Cell membrane</keyword>
<gene>
    <name evidence="14" type="ORF">N478_25650</name>
</gene>
<evidence type="ECO:0000256" key="3">
    <source>
        <dbReference type="ARBA" id="ARBA00009370"/>
    </source>
</evidence>
<evidence type="ECO:0000256" key="1">
    <source>
        <dbReference type="ARBA" id="ARBA00000677"/>
    </source>
</evidence>
<dbReference type="PROSITE" id="PS00761">
    <property type="entry name" value="SPASE_I_3"/>
    <property type="match status" value="1"/>
</dbReference>
<dbReference type="SUPFAM" id="SSF51306">
    <property type="entry name" value="LexA/Signal peptidase"/>
    <property type="match status" value="1"/>
</dbReference>
<dbReference type="CDD" id="cd06530">
    <property type="entry name" value="S26_SPase_I"/>
    <property type="match status" value="1"/>
</dbReference>
<keyword evidence="9 12" id="KW-1133">Transmembrane helix</keyword>
<dbReference type="EC" id="3.4.21.89" evidence="4 12"/>
<evidence type="ECO:0000256" key="6">
    <source>
        <dbReference type="ARBA" id="ARBA00022475"/>
    </source>
</evidence>
<dbReference type="InterPro" id="IPR036286">
    <property type="entry name" value="LexA/Signal_pep-like_sf"/>
</dbReference>
<dbReference type="Proteomes" id="UP000076661">
    <property type="component" value="Unassembled WGS sequence"/>
</dbReference>
<proteinExistence type="inferred from homology"/>
<keyword evidence="12" id="KW-0645">Protease</keyword>
<evidence type="ECO:0000313" key="14">
    <source>
        <dbReference type="EMBL" id="KZN62200.1"/>
    </source>
</evidence>
<evidence type="ECO:0000256" key="11">
    <source>
        <dbReference type="PIRSR" id="PIRSR600223-1"/>
    </source>
</evidence>
<evidence type="ECO:0000256" key="5">
    <source>
        <dbReference type="ARBA" id="ARBA00019232"/>
    </source>
</evidence>
<feature type="transmembrane region" description="Helical" evidence="12">
    <location>
        <begin position="62"/>
        <end position="81"/>
    </location>
</feature>
<organism evidence="14 15">
    <name type="scientific">Pseudoalteromonas luteoviolacea S4060-1</name>
    <dbReference type="NCBI Taxonomy" id="1365257"/>
    <lineage>
        <taxon>Bacteria</taxon>
        <taxon>Pseudomonadati</taxon>
        <taxon>Pseudomonadota</taxon>
        <taxon>Gammaproteobacteria</taxon>
        <taxon>Alteromonadales</taxon>
        <taxon>Pseudoalteromonadaceae</taxon>
        <taxon>Pseudoalteromonas</taxon>
    </lineage>
</organism>
<accession>A0A162BHN6</accession>
<dbReference type="InterPro" id="IPR000223">
    <property type="entry name" value="Pept_S26A_signal_pept_1"/>
</dbReference>
<evidence type="ECO:0000259" key="13">
    <source>
        <dbReference type="Pfam" id="PF10502"/>
    </source>
</evidence>
<sequence>MEYSWKPKGWLSILYGFALQPFVFLYVNRAKLFWFYLILFVLVSLFDTKLHAIPDKETWYQNIYFVWFILIICPIHAFFISRRYDEEQVRKWYASWWVTLVCCSLFLTCLIMGRTFFYEPFSIPAKSMSPALNPGDHVVVSKFGYGNYSYSGIRIHTTESTRMLQRGDIVVFKHPLDPNIDFIKRVVGLPGDKVTYRNKTIYIKPACVDETTECPSYKAVDKELKFTQKENGSEYEYYQESLGQIEYEIKTNNNHTEMVFHYFNQAGSRLDEWIVPDNHYFVLGDNRDNSLDSRYWGFVPDSNIVGKVIAKW</sequence>
<evidence type="ECO:0000256" key="12">
    <source>
        <dbReference type="RuleBase" id="RU362042"/>
    </source>
</evidence>
<keyword evidence="8 12" id="KW-0378">Hydrolase</keyword>
<evidence type="ECO:0000256" key="10">
    <source>
        <dbReference type="ARBA" id="ARBA00023136"/>
    </source>
</evidence>
<dbReference type="AlphaFoldDB" id="A0A162BHN6"/>
<feature type="transmembrane region" description="Helical" evidence="12">
    <location>
        <begin position="33"/>
        <end position="50"/>
    </location>
</feature>
<comment type="similarity">
    <text evidence="3 12">Belongs to the peptidase S26 family.</text>
</comment>
<comment type="catalytic activity">
    <reaction evidence="1 12">
        <text>Cleavage of hydrophobic, N-terminal signal or leader sequences from secreted and periplasmic proteins.</text>
        <dbReference type="EC" id="3.4.21.89"/>
    </reaction>
</comment>
<dbReference type="EMBL" id="AUXX01000042">
    <property type="protein sequence ID" value="KZN62200.1"/>
    <property type="molecule type" value="Genomic_DNA"/>
</dbReference>
<dbReference type="PRINTS" id="PR00727">
    <property type="entry name" value="LEADERPTASE"/>
</dbReference>
<dbReference type="PANTHER" id="PTHR43390:SF1">
    <property type="entry name" value="CHLOROPLAST PROCESSING PEPTIDASE"/>
    <property type="match status" value="1"/>
</dbReference>
<feature type="transmembrane region" description="Helical" evidence="12">
    <location>
        <begin position="9"/>
        <end position="27"/>
    </location>
</feature>
<evidence type="ECO:0000313" key="15">
    <source>
        <dbReference type="Proteomes" id="UP000076661"/>
    </source>
</evidence>
<dbReference type="GO" id="GO:0005886">
    <property type="term" value="C:plasma membrane"/>
    <property type="evidence" value="ECO:0007669"/>
    <property type="project" value="UniProtKB-SubCell"/>
</dbReference>
<comment type="subcellular location">
    <subcellularLocation>
        <location evidence="2">Cell membrane</location>
        <topology evidence="2">Multi-pass membrane protein</topology>
    </subcellularLocation>
    <subcellularLocation>
        <location evidence="12">Membrane</location>
        <topology evidence="12">Multi-pass membrane protein</topology>
    </subcellularLocation>
</comment>
<dbReference type="RefSeq" id="WP_063382354.1">
    <property type="nucleotide sequence ID" value="NZ_AUXX01000042.1"/>
</dbReference>
<evidence type="ECO:0000256" key="9">
    <source>
        <dbReference type="ARBA" id="ARBA00022989"/>
    </source>
</evidence>
<dbReference type="Gene3D" id="2.10.109.10">
    <property type="entry name" value="Umud Fragment, subunit A"/>
    <property type="match status" value="1"/>
</dbReference>
<comment type="caution">
    <text evidence="14">The sequence shown here is derived from an EMBL/GenBank/DDBJ whole genome shotgun (WGS) entry which is preliminary data.</text>
</comment>
<dbReference type="InterPro" id="IPR019758">
    <property type="entry name" value="Pept_S26A_signal_pept_1_CS"/>
</dbReference>
<evidence type="ECO:0000256" key="8">
    <source>
        <dbReference type="ARBA" id="ARBA00022801"/>
    </source>
</evidence>
<name>A0A162BHN6_9GAMM</name>
<keyword evidence="7 12" id="KW-0812">Transmembrane</keyword>
<feature type="transmembrane region" description="Helical" evidence="12">
    <location>
        <begin position="93"/>
        <end position="117"/>
    </location>
</feature>
<feature type="domain" description="Peptidase S26" evidence="13">
    <location>
        <begin position="104"/>
        <end position="311"/>
    </location>
</feature>
<feature type="active site" evidence="11">
    <location>
        <position position="127"/>
    </location>
</feature>
<dbReference type="Gene3D" id="2.170.230.10">
    <property type="match status" value="1"/>
</dbReference>
<dbReference type="GO" id="GO:0009003">
    <property type="term" value="F:signal peptidase activity"/>
    <property type="evidence" value="ECO:0007669"/>
    <property type="project" value="UniProtKB-EC"/>
</dbReference>
<dbReference type="InterPro" id="IPR019766">
    <property type="entry name" value="Sign_pep_all-beta_subdom"/>
</dbReference>
<dbReference type="GO" id="GO:0004252">
    <property type="term" value="F:serine-type endopeptidase activity"/>
    <property type="evidence" value="ECO:0007669"/>
    <property type="project" value="InterPro"/>
</dbReference>
<evidence type="ECO:0000256" key="7">
    <source>
        <dbReference type="ARBA" id="ARBA00022692"/>
    </source>
</evidence>
<keyword evidence="10 12" id="KW-0472">Membrane</keyword>
<dbReference type="InterPro" id="IPR019757">
    <property type="entry name" value="Pept_S26A_signal_pept_1_Lys-AS"/>
</dbReference>
<protein>
    <recommendedName>
        <fullName evidence="5 12">Signal peptidase I</fullName>
        <ecNumber evidence="4 12">3.4.21.89</ecNumber>
    </recommendedName>
</protein>
<dbReference type="PANTHER" id="PTHR43390">
    <property type="entry name" value="SIGNAL PEPTIDASE I"/>
    <property type="match status" value="1"/>
</dbReference>
<dbReference type="Pfam" id="PF10502">
    <property type="entry name" value="Peptidase_S26"/>
    <property type="match status" value="1"/>
</dbReference>
<dbReference type="NCBIfam" id="TIGR02227">
    <property type="entry name" value="sigpep_I_bact"/>
    <property type="match status" value="1"/>
</dbReference>
<dbReference type="PROSITE" id="PS00760">
    <property type="entry name" value="SPASE_I_2"/>
    <property type="match status" value="1"/>
</dbReference>
<feature type="active site" evidence="11">
    <location>
        <position position="184"/>
    </location>
</feature>
<dbReference type="GO" id="GO:0006465">
    <property type="term" value="P:signal peptide processing"/>
    <property type="evidence" value="ECO:0007669"/>
    <property type="project" value="InterPro"/>
</dbReference>
<evidence type="ECO:0000256" key="2">
    <source>
        <dbReference type="ARBA" id="ARBA00004651"/>
    </source>
</evidence>
<reference evidence="14 15" key="1">
    <citation type="submission" date="2013-07" db="EMBL/GenBank/DDBJ databases">
        <title>Comparative Genomic and Metabolomic Analysis of Twelve Strains of Pseudoalteromonas luteoviolacea.</title>
        <authorList>
            <person name="Vynne N.G."/>
            <person name="Mansson M."/>
            <person name="Gram L."/>
        </authorList>
    </citation>
    <scope>NUCLEOTIDE SEQUENCE [LARGE SCALE GENOMIC DNA]</scope>
    <source>
        <strain evidence="14 15">S4060-1</strain>
    </source>
</reference>
<evidence type="ECO:0000256" key="4">
    <source>
        <dbReference type="ARBA" id="ARBA00013208"/>
    </source>
</evidence>
<dbReference type="InterPro" id="IPR019533">
    <property type="entry name" value="Peptidase_S26"/>
</dbReference>